<evidence type="ECO:0000256" key="1">
    <source>
        <dbReference type="SAM" id="MobiDB-lite"/>
    </source>
</evidence>
<comment type="caution">
    <text evidence="4">The sequence shown here is derived from an EMBL/GenBank/DDBJ whole genome shotgun (WGS) entry which is preliminary data.</text>
</comment>
<protein>
    <submittedName>
        <fullName evidence="4">5-p-4-tetraphosphate phosphorylase</fullName>
    </submittedName>
</protein>
<feature type="region of interest" description="Disordered" evidence="1">
    <location>
        <begin position="244"/>
        <end position="289"/>
    </location>
</feature>
<dbReference type="SUPFAM" id="SSF54197">
    <property type="entry name" value="HIT-like"/>
    <property type="match status" value="1"/>
</dbReference>
<feature type="domain" description="Ap4A phosphorylase 1/2 N-terminal" evidence="3">
    <location>
        <begin position="16"/>
        <end position="174"/>
    </location>
</feature>
<reference evidence="4 5" key="1">
    <citation type="journal article" date="2014" name="BMC Genomics">
        <title>Comparative genomics of the major fungal agents of human and animal Sporotrichosis: Sporothrix schenckii and Sporothrix brasiliensis.</title>
        <authorList>
            <person name="Teixeira M.M."/>
            <person name="de Almeida L.G."/>
            <person name="Kubitschek-Barreira P."/>
            <person name="Alves F.L."/>
            <person name="Kioshima E.S."/>
            <person name="Abadio A.K."/>
            <person name="Fernandes L."/>
            <person name="Derengowski L.S."/>
            <person name="Ferreira K.S."/>
            <person name="Souza R.C."/>
            <person name="Ruiz J.C."/>
            <person name="de Andrade N.C."/>
            <person name="Paes H.C."/>
            <person name="Nicola A.M."/>
            <person name="Albuquerque P."/>
            <person name="Gerber A.L."/>
            <person name="Martins V.P."/>
            <person name="Peconick L.D."/>
            <person name="Neto A.V."/>
            <person name="Chaucanez C.B."/>
            <person name="Silva P.A."/>
            <person name="Cunha O.L."/>
            <person name="de Oliveira F.F."/>
            <person name="dos Santos T.C."/>
            <person name="Barros A.L."/>
            <person name="Soares M.A."/>
            <person name="de Oliveira L.M."/>
            <person name="Marini M.M."/>
            <person name="Villalobos-Duno H."/>
            <person name="Cunha M.M."/>
            <person name="de Hoog S."/>
            <person name="da Silveira J.F."/>
            <person name="Henrissat B."/>
            <person name="Nino-Vega G.A."/>
            <person name="Cisalpino P.S."/>
            <person name="Mora-Montes H.M."/>
            <person name="Almeida S.R."/>
            <person name="Stajich J.E."/>
            <person name="Lopes-Bezerra L.M."/>
            <person name="Vasconcelos A.T."/>
            <person name="Felipe M.S."/>
        </authorList>
    </citation>
    <scope>NUCLEOTIDE SEQUENCE [LARGE SCALE GENOMIC DNA]</scope>
    <source>
        <strain evidence="4 5">5110</strain>
    </source>
</reference>
<dbReference type="GO" id="GO:0005524">
    <property type="term" value="F:ATP binding"/>
    <property type="evidence" value="ECO:0007669"/>
    <property type="project" value="InterPro"/>
</dbReference>
<dbReference type="InterPro" id="IPR036265">
    <property type="entry name" value="HIT-like_sf"/>
</dbReference>
<dbReference type="InterPro" id="IPR045759">
    <property type="entry name" value="Ap4A_phos1/2_N"/>
</dbReference>
<dbReference type="EMBL" id="AWTV01000007">
    <property type="protein sequence ID" value="KIH91614.1"/>
    <property type="molecule type" value="Genomic_DNA"/>
</dbReference>
<dbReference type="HOGENOM" id="CLU_049915_3_0_1"/>
<dbReference type="VEuPathDB" id="FungiDB:SPBR_01831"/>
<dbReference type="Pfam" id="PF09830">
    <property type="entry name" value="ATP_transf"/>
    <property type="match status" value="1"/>
</dbReference>
<evidence type="ECO:0000259" key="2">
    <source>
        <dbReference type="Pfam" id="PF09830"/>
    </source>
</evidence>
<accession>A0A0C2EY41</accession>
<gene>
    <name evidence="4" type="ORF">SPBR_01831</name>
</gene>
<dbReference type="InterPro" id="IPR043171">
    <property type="entry name" value="Ap4A_phos1/2-like"/>
</dbReference>
<sequence length="360" mass="39636">MDIQLPPEFPQSAVDQFDLLREQGLLFYFPTDGEVVQHNGFNFEFKTSPSIARKPILAADAPERRGKGGPFVDPDPAFVVARPGPDHVVELSMHAMIRPHYVLHTRLFAPQTDDLDAGDWAATWAVMAAIRDRGHQPPMMIYNCGYEGGASQGHKHVQVFTEPDPGFTLFPVEALALAEKASGNKTTTASRENAPIVQHPTVPFQHFVQRLTGHITPDYILAAYQRLLAEVRRAHKEHVERKLAQATNGTNGTNGANGANGANGTNGYKTHKKSASGTPGHSTPALDDLPESATAYNVIMTPEWMCMIPRRRGGKDGTGAGSLGMLGMLWLKNAKERAHWEELGMTEHYVWMGLPRYDLK</sequence>
<evidence type="ECO:0000313" key="4">
    <source>
        <dbReference type="EMBL" id="KIH91614.1"/>
    </source>
</evidence>
<dbReference type="Gene3D" id="3.30.428.70">
    <property type="match status" value="2"/>
</dbReference>
<dbReference type="OrthoDB" id="10267950at2759"/>
<feature type="compositionally biased region" description="Low complexity" evidence="1">
    <location>
        <begin position="246"/>
        <end position="267"/>
    </location>
</feature>
<proteinExistence type="predicted"/>
<evidence type="ECO:0000259" key="3">
    <source>
        <dbReference type="Pfam" id="PF19327"/>
    </source>
</evidence>
<dbReference type="PANTHER" id="PTHR38420">
    <property type="entry name" value="AP-4-A PHOSPHORYLASE II"/>
    <property type="match status" value="1"/>
</dbReference>
<dbReference type="AlphaFoldDB" id="A0A0C2EY41"/>
<dbReference type="GeneID" id="63675062"/>
<dbReference type="RefSeq" id="XP_040619624.1">
    <property type="nucleotide sequence ID" value="XM_040760141.1"/>
</dbReference>
<keyword evidence="5" id="KW-1185">Reference proteome</keyword>
<dbReference type="PANTHER" id="PTHR38420:SF1">
    <property type="entry name" value="PUTATIVE (AFU_ORTHOLOGUE AFUA_5G14690)-RELATED"/>
    <property type="match status" value="1"/>
</dbReference>
<dbReference type="Pfam" id="PF19327">
    <property type="entry name" value="Ap4A_phos_N"/>
    <property type="match status" value="1"/>
</dbReference>
<dbReference type="GO" id="GO:0009117">
    <property type="term" value="P:nucleotide metabolic process"/>
    <property type="evidence" value="ECO:0007669"/>
    <property type="project" value="InterPro"/>
</dbReference>
<organism evidence="4 5">
    <name type="scientific">Sporothrix brasiliensis 5110</name>
    <dbReference type="NCBI Taxonomy" id="1398154"/>
    <lineage>
        <taxon>Eukaryota</taxon>
        <taxon>Fungi</taxon>
        <taxon>Dikarya</taxon>
        <taxon>Ascomycota</taxon>
        <taxon>Pezizomycotina</taxon>
        <taxon>Sordariomycetes</taxon>
        <taxon>Sordariomycetidae</taxon>
        <taxon>Ophiostomatales</taxon>
        <taxon>Ophiostomataceae</taxon>
        <taxon>Sporothrix</taxon>
    </lineage>
</organism>
<dbReference type="GO" id="GO:0003877">
    <property type="term" value="F:ATP:ADP adenylyltransferase activity"/>
    <property type="evidence" value="ECO:0007669"/>
    <property type="project" value="InterPro"/>
</dbReference>
<name>A0A0C2EY41_9PEZI</name>
<dbReference type="InterPro" id="IPR009163">
    <property type="entry name" value="Ap4A_phos1/2"/>
</dbReference>
<evidence type="ECO:0000313" key="5">
    <source>
        <dbReference type="Proteomes" id="UP000031575"/>
    </source>
</evidence>
<dbReference type="Proteomes" id="UP000031575">
    <property type="component" value="Unassembled WGS sequence"/>
</dbReference>
<dbReference type="InterPro" id="IPR019200">
    <property type="entry name" value="ATP_adenylylTrfase_C"/>
</dbReference>
<feature type="domain" description="ATP adenylyltransferase C-terminal" evidence="2">
    <location>
        <begin position="200"/>
        <end position="346"/>
    </location>
</feature>